<evidence type="ECO:0000256" key="4">
    <source>
        <dbReference type="ARBA" id="ARBA00022801"/>
    </source>
</evidence>
<dbReference type="EC" id="3.2.1.51" evidence="2"/>
<dbReference type="Pfam" id="PF01120">
    <property type="entry name" value="Alpha_L_fucos"/>
    <property type="match status" value="1"/>
</dbReference>
<dbReference type="Gene3D" id="3.20.20.80">
    <property type="entry name" value="Glycosidases"/>
    <property type="match status" value="1"/>
</dbReference>
<dbReference type="AlphaFoldDB" id="A0A7X5SBH4"/>
<accession>A0A7X5SBH4</accession>
<organism evidence="7 8">
    <name type="scientific">Xanthomonas perforans</name>
    <dbReference type="NCBI Taxonomy" id="442694"/>
    <lineage>
        <taxon>Bacteria</taxon>
        <taxon>Pseudomonadati</taxon>
        <taxon>Pseudomonadota</taxon>
        <taxon>Gammaproteobacteria</taxon>
        <taxon>Lysobacterales</taxon>
        <taxon>Lysobacteraceae</taxon>
        <taxon>Xanthomonas</taxon>
    </lineage>
</organism>
<keyword evidence="3" id="KW-0732">Signal</keyword>
<evidence type="ECO:0000256" key="1">
    <source>
        <dbReference type="ARBA" id="ARBA00007951"/>
    </source>
</evidence>
<protein>
    <recommendedName>
        <fullName evidence="2">alpha-L-fucosidase</fullName>
        <ecNumber evidence="2">3.2.1.51</ecNumber>
    </recommendedName>
</protein>
<evidence type="ECO:0000313" key="8">
    <source>
        <dbReference type="Proteomes" id="UP000471082"/>
    </source>
</evidence>
<dbReference type="InterPro" id="IPR017853">
    <property type="entry name" value="GH"/>
</dbReference>
<proteinExistence type="inferred from homology"/>
<dbReference type="SUPFAM" id="SSF51445">
    <property type="entry name" value="(Trans)glycosidases"/>
    <property type="match status" value="1"/>
</dbReference>
<evidence type="ECO:0000256" key="2">
    <source>
        <dbReference type="ARBA" id="ARBA00012662"/>
    </source>
</evidence>
<dbReference type="GO" id="GO:0005764">
    <property type="term" value="C:lysosome"/>
    <property type="evidence" value="ECO:0007669"/>
    <property type="project" value="TreeGrafter"/>
</dbReference>
<feature type="domain" description="Glycoside hydrolase family 29 N-terminal" evidence="6">
    <location>
        <begin position="23"/>
        <end position="171"/>
    </location>
</feature>
<dbReference type="InterPro" id="IPR057739">
    <property type="entry name" value="Glyco_hydro_29_N"/>
</dbReference>
<dbReference type="SMART" id="SM00812">
    <property type="entry name" value="Alpha_L_fucos"/>
    <property type="match status" value="1"/>
</dbReference>
<reference evidence="7 8" key="1">
    <citation type="submission" date="2019-11" db="EMBL/GenBank/DDBJ databases">
        <title>Genome-resolved metagenomics to study the prevalence of co-infection and intraspecific heterogeneity among plant pathogen metapopulations.</title>
        <authorList>
            <person name="Newberry E."/>
            <person name="Bhandari R."/>
            <person name="Kemble J."/>
            <person name="Sikora E."/>
            <person name="Potnis N."/>
        </authorList>
    </citation>
    <scope>NUCLEOTIDE SEQUENCE [LARGE SCALE GENOMIC DNA]</scope>
    <source>
        <strain evidence="7">Xp_Tom_Tuscaloosa_18b</strain>
    </source>
</reference>
<comment type="similarity">
    <text evidence="1">Belongs to the glycosyl hydrolase 29 family.</text>
</comment>
<evidence type="ECO:0000259" key="6">
    <source>
        <dbReference type="Pfam" id="PF01120"/>
    </source>
</evidence>
<keyword evidence="4" id="KW-0378">Hydrolase</keyword>
<name>A0A7X5SBH4_XANPE</name>
<comment type="caution">
    <text evidence="7">The sequence shown here is derived from an EMBL/GenBank/DDBJ whole genome shotgun (WGS) entry which is preliminary data.</text>
</comment>
<gene>
    <name evidence="7" type="ORF">G3W61_26490</name>
</gene>
<sequence>QQWLSATAKYAPERERLVREAEAGARKGPFRPDWAALKAYQSPAWYDNAKFGIFIHWGVFSVPAFGSEWYSRNMYLEGSKEFAHHVATYGPQARSGYKDLIPKFTAPKFDPNGWAKLFRDSGARYVVPVAEHHDGFALYDSRLSDWTAVKMGPKRDLLGELSKSIRAQGLH</sequence>
<keyword evidence="5" id="KW-0326">Glycosidase</keyword>
<dbReference type="InterPro" id="IPR000933">
    <property type="entry name" value="Glyco_hydro_29"/>
</dbReference>
<dbReference type="Proteomes" id="UP000471082">
    <property type="component" value="Unassembled WGS sequence"/>
</dbReference>
<feature type="non-terminal residue" evidence="7">
    <location>
        <position position="1"/>
    </location>
</feature>
<evidence type="ECO:0000313" key="7">
    <source>
        <dbReference type="EMBL" id="NEL79775.1"/>
    </source>
</evidence>
<dbReference type="PANTHER" id="PTHR10030">
    <property type="entry name" value="ALPHA-L-FUCOSIDASE"/>
    <property type="match status" value="1"/>
</dbReference>
<dbReference type="GO" id="GO:0006004">
    <property type="term" value="P:fucose metabolic process"/>
    <property type="evidence" value="ECO:0007669"/>
    <property type="project" value="TreeGrafter"/>
</dbReference>
<dbReference type="PANTHER" id="PTHR10030:SF37">
    <property type="entry name" value="ALPHA-L-FUCOSIDASE-RELATED"/>
    <property type="match status" value="1"/>
</dbReference>
<evidence type="ECO:0000256" key="5">
    <source>
        <dbReference type="ARBA" id="ARBA00023295"/>
    </source>
</evidence>
<feature type="non-terminal residue" evidence="7">
    <location>
        <position position="171"/>
    </location>
</feature>
<dbReference type="EMBL" id="JAAGYU010000943">
    <property type="protein sequence ID" value="NEL79775.1"/>
    <property type="molecule type" value="Genomic_DNA"/>
</dbReference>
<dbReference type="GO" id="GO:0016139">
    <property type="term" value="P:glycoside catabolic process"/>
    <property type="evidence" value="ECO:0007669"/>
    <property type="project" value="TreeGrafter"/>
</dbReference>
<dbReference type="GO" id="GO:0004560">
    <property type="term" value="F:alpha-L-fucosidase activity"/>
    <property type="evidence" value="ECO:0007669"/>
    <property type="project" value="InterPro"/>
</dbReference>
<evidence type="ECO:0000256" key="3">
    <source>
        <dbReference type="ARBA" id="ARBA00022729"/>
    </source>
</evidence>